<dbReference type="InterPro" id="IPR038135">
    <property type="entry name" value="Methylthiotransferase_N_sf"/>
</dbReference>
<keyword evidence="7 13" id="KW-0408">Iron</keyword>
<evidence type="ECO:0000259" key="15">
    <source>
        <dbReference type="PROSITE" id="PS51449"/>
    </source>
</evidence>
<accession>A0A7C4EVU4</accession>
<dbReference type="FunFam" id="3.40.50.12160:FF:000003">
    <property type="entry name" value="CDK5 regulatory subunit-associated protein 1"/>
    <property type="match status" value="1"/>
</dbReference>
<evidence type="ECO:0000256" key="4">
    <source>
        <dbReference type="ARBA" id="ARBA00022679"/>
    </source>
</evidence>
<feature type="binding site" evidence="13">
    <location>
        <position position="13"/>
    </location>
    <ligand>
        <name>[4Fe-4S] cluster</name>
        <dbReference type="ChEBI" id="CHEBI:49883"/>
        <label>1</label>
    </ligand>
</feature>
<dbReference type="PANTHER" id="PTHR43020">
    <property type="entry name" value="CDK5 REGULATORY SUBUNIT-ASSOCIATED PROTEIN 1"/>
    <property type="match status" value="1"/>
</dbReference>
<keyword evidence="6 13" id="KW-0479">Metal-binding</keyword>
<dbReference type="SFLD" id="SFLDF00273">
    <property type="entry name" value="(dimethylallyl)adenosine_tRNA"/>
    <property type="match status" value="1"/>
</dbReference>
<dbReference type="NCBIfam" id="TIGR01574">
    <property type="entry name" value="miaB-methiolase"/>
    <property type="match status" value="1"/>
</dbReference>
<evidence type="ECO:0000256" key="8">
    <source>
        <dbReference type="ARBA" id="ARBA00023014"/>
    </source>
</evidence>
<dbReference type="SFLD" id="SFLDS00029">
    <property type="entry name" value="Radical_SAM"/>
    <property type="match status" value="1"/>
</dbReference>
<dbReference type="NCBIfam" id="TIGR00089">
    <property type="entry name" value="MiaB/RimO family radical SAM methylthiotransferase"/>
    <property type="match status" value="1"/>
</dbReference>
<keyword evidence="8 13" id="KW-0411">Iron-sulfur</keyword>
<dbReference type="GO" id="GO:0051539">
    <property type="term" value="F:4 iron, 4 sulfur cluster binding"/>
    <property type="evidence" value="ECO:0007669"/>
    <property type="project" value="UniProtKB-UniRule"/>
</dbReference>
<dbReference type="PROSITE" id="PS50926">
    <property type="entry name" value="TRAM"/>
    <property type="match status" value="1"/>
</dbReference>
<dbReference type="GO" id="GO:0046872">
    <property type="term" value="F:metal ion binding"/>
    <property type="evidence" value="ECO:0007669"/>
    <property type="project" value="UniProtKB-KW"/>
</dbReference>
<evidence type="ECO:0000256" key="7">
    <source>
        <dbReference type="ARBA" id="ARBA00023004"/>
    </source>
</evidence>
<comment type="catalytic activity">
    <reaction evidence="13">
        <text>N(6)-dimethylallyladenosine(37) in tRNA + (sulfur carrier)-SH + AH2 + 2 S-adenosyl-L-methionine = 2-methylsulfanyl-N(6)-dimethylallyladenosine(37) in tRNA + (sulfur carrier)-H + 5'-deoxyadenosine + L-methionine + A + S-adenosyl-L-homocysteine + 2 H(+)</text>
        <dbReference type="Rhea" id="RHEA:37067"/>
        <dbReference type="Rhea" id="RHEA-COMP:10375"/>
        <dbReference type="Rhea" id="RHEA-COMP:10376"/>
        <dbReference type="Rhea" id="RHEA-COMP:14737"/>
        <dbReference type="Rhea" id="RHEA-COMP:14739"/>
        <dbReference type="ChEBI" id="CHEBI:13193"/>
        <dbReference type="ChEBI" id="CHEBI:15378"/>
        <dbReference type="ChEBI" id="CHEBI:17319"/>
        <dbReference type="ChEBI" id="CHEBI:17499"/>
        <dbReference type="ChEBI" id="CHEBI:29917"/>
        <dbReference type="ChEBI" id="CHEBI:57844"/>
        <dbReference type="ChEBI" id="CHEBI:57856"/>
        <dbReference type="ChEBI" id="CHEBI:59789"/>
        <dbReference type="ChEBI" id="CHEBI:64428"/>
        <dbReference type="ChEBI" id="CHEBI:74415"/>
        <dbReference type="ChEBI" id="CHEBI:74417"/>
        <dbReference type="EC" id="2.8.4.3"/>
    </reaction>
</comment>
<keyword evidence="13" id="KW-0819">tRNA processing</keyword>
<dbReference type="Gene3D" id="3.80.30.20">
    <property type="entry name" value="tm_1862 like domain"/>
    <property type="match status" value="1"/>
</dbReference>
<comment type="function">
    <text evidence="1 13">Catalyzes the methylthiolation of N6-(dimethylallyl)adenosine (i(6)A), leading to the formation of 2-methylthio-N6-(dimethylallyl)adenosine (ms(2)i(6)A) at position 37 in tRNAs that read codons beginning with uridine.</text>
</comment>
<evidence type="ECO:0000259" key="14">
    <source>
        <dbReference type="PROSITE" id="PS50926"/>
    </source>
</evidence>
<evidence type="ECO:0000256" key="10">
    <source>
        <dbReference type="ARBA" id="ARBA00068570"/>
    </source>
</evidence>
<comment type="subcellular location">
    <subcellularLocation>
        <location evidence="13">Cytoplasm</location>
    </subcellularLocation>
</comment>
<dbReference type="InterPro" id="IPR023404">
    <property type="entry name" value="rSAM_horseshoe"/>
</dbReference>
<feature type="binding site" evidence="13">
    <location>
        <position position="83"/>
    </location>
    <ligand>
        <name>[4Fe-4S] cluster</name>
        <dbReference type="ChEBI" id="CHEBI:49883"/>
        <label>1</label>
    </ligand>
</feature>
<feature type="binding site" evidence="13">
    <location>
        <position position="159"/>
    </location>
    <ligand>
        <name>[4Fe-4S] cluster</name>
        <dbReference type="ChEBI" id="CHEBI:49883"/>
        <label>2</label>
        <note>4Fe-4S-S-AdoMet</note>
    </ligand>
</feature>
<feature type="domain" description="MTTase N-terminal" evidence="15">
    <location>
        <begin position="4"/>
        <end position="120"/>
    </location>
</feature>
<dbReference type="FunFam" id="3.80.30.20:FF:000001">
    <property type="entry name" value="tRNA-2-methylthio-N(6)-dimethylallyladenosine synthase 2"/>
    <property type="match status" value="1"/>
</dbReference>
<dbReference type="PROSITE" id="PS01278">
    <property type="entry name" value="MTTASE_RADICAL"/>
    <property type="match status" value="1"/>
</dbReference>
<dbReference type="InterPro" id="IPR058240">
    <property type="entry name" value="rSAM_sf"/>
</dbReference>
<evidence type="ECO:0000259" key="16">
    <source>
        <dbReference type="PROSITE" id="PS51918"/>
    </source>
</evidence>
<dbReference type="InterPro" id="IPR007197">
    <property type="entry name" value="rSAM"/>
</dbReference>
<dbReference type="Gene3D" id="3.40.50.12160">
    <property type="entry name" value="Methylthiotransferase, N-terminal domain"/>
    <property type="match status" value="1"/>
</dbReference>
<keyword evidence="3 13" id="KW-0963">Cytoplasm</keyword>
<dbReference type="Pfam" id="PF01938">
    <property type="entry name" value="TRAM"/>
    <property type="match status" value="1"/>
</dbReference>
<dbReference type="InterPro" id="IPR013848">
    <property type="entry name" value="Methylthiotransferase_N"/>
</dbReference>
<evidence type="ECO:0000256" key="11">
    <source>
        <dbReference type="ARBA" id="ARBA00080698"/>
    </source>
</evidence>
<comment type="cofactor">
    <cofactor evidence="13">
        <name>[4Fe-4S] cluster</name>
        <dbReference type="ChEBI" id="CHEBI:49883"/>
    </cofactor>
    <text evidence="13">Binds 2 [4Fe-4S] clusters. One cluster is coordinated with 3 cysteines and an exchangeable S-adenosyl-L-methionine.</text>
</comment>
<dbReference type="PANTHER" id="PTHR43020:SF2">
    <property type="entry name" value="MITOCHONDRIAL TRNA METHYLTHIOTRANSFERASE CDK5RAP1"/>
    <property type="match status" value="1"/>
</dbReference>
<dbReference type="CDD" id="cd01335">
    <property type="entry name" value="Radical_SAM"/>
    <property type="match status" value="1"/>
</dbReference>
<gene>
    <name evidence="13 17" type="primary">miaB</name>
    <name evidence="17" type="ORF">ENV54_01605</name>
</gene>
<dbReference type="SUPFAM" id="SSF102114">
    <property type="entry name" value="Radical SAM enzymes"/>
    <property type="match status" value="1"/>
</dbReference>
<evidence type="ECO:0000256" key="9">
    <source>
        <dbReference type="ARBA" id="ARBA00033765"/>
    </source>
</evidence>
<evidence type="ECO:0000256" key="2">
    <source>
        <dbReference type="ARBA" id="ARBA00022485"/>
    </source>
</evidence>
<dbReference type="SFLD" id="SFLDG01082">
    <property type="entry name" value="B12-binding_domain_containing"/>
    <property type="match status" value="1"/>
</dbReference>
<evidence type="ECO:0000256" key="1">
    <source>
        <dbReference type="ARBA" id="ARBA00003234"/>
    </source>
</evidence>
<proteinExistence type="inferred from homology"/>
<dbReference type="InterPro" id="IPR005839">
    <property type="entry name" value="Methylthiotransferase"/>
</dbReference>
<dbReference type="PROSITE" id="PS51449">
    <property type="entry name" value="MTTASE_N"/>
    <property type="match status" value="1"/>
</dbReference>
<keyword evidence="4 13" id="KW-0808">Transferase</keyword>
<dbReference type="PROSITE" id="PS51918">
    <property type="entry name" value="RADICAL_SAM"/>
    <property type="match status" value="1"/>
</dbReference>
<evidence type="ECO:0000256" key="6">
    <source>
        <dbReference type="ARBA" id="ARBA00022723"/>
    </source>
</evidence>
<comment type="subunit">
    <text evidence="13">Monomer.</text>
</comment>
<dbReference type="InterPro" id="IPR006638">
    <property type="entry name" value="Elp3/MiaA/NifB-like_rSAM"/>
</dbReference>
<protein>
    <recommendedName>
        <fullName evidence="10 13">tRNA-2-methylthio-N(6)-dimethylallyladenosine synthase</fullName>
        <ecNumber evidence="9 13">2.8.4.3</ecNumber>
    </recommendedName>
    <alternativeName>
        <fullName evidence="12 13">(Dimethylallyl)adenosine tRNA methylthiotransferase MiaB</fullName>
    </alternativeName>
    <alternativeName>
        <fullName evidence="11 13">tRNA-i(6)A37 methylthiotransferase</fullName>
    </alternativeName>
</protein>
<evidence type="ECO:0000256" key="3">
    <source>
        <dbReference type="ARBA" id="ARBA00022490"/>
    </source>
</evidence>
<dbReference type="EC" id="2.8.4.3" evidence="9 13"/>
<dbReference type="InterPro" id="IPR020612">
    <property type="entry name" value="Methylthiotransferase_CS"/>
</dbReference>
<feature type="binding site" evidence="13">
    <location>
        <position position="163"/>
    </location>
    <ligand>
        <name>[4Fe-4S] cluster</name>
        <dbReference type="ChEBI" id="CHEBI:49883"/>
        <label>2</label>
        <note>4Fe-4S-S-AdoMet</note>
    </ligand>
</feature>
<dbReference type="HAMAP" id="MF_01864">
    <property type="entry name" value="tRNA_metthiotr_MiaB"/>
    <property type="match status" value="1"/>
</dbReference>
<sequence length="440" mass="49470">MAGEAYYIETYGCQMNEHDSEKMARLLEDEGLIAVDSPERADVIVINTCAIREKPEHKVYSSLGRIASLKKKNPRLVAIVAGCVAQQHKDGLLARVQSLDGVLGTHCISDLPVLVKEIRRTGQRLSRTNFSDDAPSLHLPSLCKGSRKVWSYVTIMQGCSNFCSYCIVPYTRGPEQSRRMGEIIDEVEQLADQGIKEITLLGQNVNAYGKDLGGEETFARLLRRLSEIRGIQRIRFTTSHPKDFDEELACCIRDLDNVCEHLHLPLQAGSDRVLRAMRRRYTYAQYVQKVELLRRLIPKVAITTDIIVGFPGESDEDFDATCKALGDIRFDQIFSFKYSPRPGTAAASLPSHIPDTVKKERLSVLHEIQSRITEAYHAALVDTVQEVLIEGTRKRTCQPYGRTRCNKVVNVETNESVQAGEIRRVRITRGLKHSLVGTLD</sequence>
<dbReference type="Pfam" id="PF00919">
    <property type="entry name" value="UPF0004"/>
    <property type="match status" value="1"/>
</dbReference>
<evidence type="ECO:0000313" key="17">
    <source>
        <dbReference type="EMBL" id="HGH59975.1"/>
    </source>
</evidence>
<organism evidence="17">
    <name type="scientific">Desulfomonile tiedjei</name>
    <dbReference type="NCBI Taxonomy" id="2358"/>
    <lineage>
        <taxon>Bacteria</taxon>
        <taxon>Pseudomonadati</taxon>
        <taxon>Thermodesulfobacteriota</taxon>
        <taxon>Desulfomonilia</taxon>
        <taxon>Desulfomonilales</taxon>
        <taxon>Desulfomonilaceae</taxon>
        <taxon>Desulfomonile</taxon>
    </lineage>
</organism>
<dbReference type="SMART" id="SM00729">
    <property type="entry name" value="Elp3"/>
    <property type="match status" value="1"/>
</dbReference>
<dbReference type="InterPro" id="IPR002792">
    <property type="entry name" value="TRAM_dom"/>
</dbReference>
<feature type="domain" description="TRAM" evidence="14">
    <location>
        <begin position="378"/>
        <end position="440"/>
    </location>
</feature>
<feature type="binding site" evidence="13">
    <location>
        <position position="166"/>
    </location>
    <ligand>
        <name>[4Fe-4S] cluster</name>
        <dbReference type="ChEBI" id="CHEBI:49883"/>
        <label>2</label>
        <note>4Fe-4S-S-AdoMet</note>
    </ligand>
</feature>
<feature type="binding site" evidence="13">
    <location>
        <position position="49"/>
    </location>
    <ligand>
        <name>[4Fe-4S] cluster</name>
        <dbReference type="ChEBI" id="CHEBI:49883"/>
        <label>1</label>
    </ligand>
</feature>
<name>A0A7C4EVU4_9BACT</name>
<comment type="caution">
    <text evidence="17">The sequence shown here is derived from an EMBL/GenBank/DDBJ whole genome shotgun (WGS) entry which is preliminary data.</text>
</comment>
<dbReference type="GO" id="GO:0005829">
    <property type="term" value="C:cytosol"/>
    <property type="evidence" value="ECO:0007669"/>
    <property type="project" value="TreeGrafter"/>
</dbReference>
<dbReference type="GO" id="GO:0035597">
    <property type="term" value="F:tRNA-2-methylthio-N(6)-dimethylallyladenosine(37) synthase activity"/>
    <property type="evidence" value="ECO:0007669"/>
    <property type="project" value="UniProtKB-EC"/>
</dbReference>
<dbReference type="Pfam" id="PF04055">
    <property type="entry name" value="Radical_SAM"/>
    <property type="match status" value="1"/>
</dbReference>
<keyword evidence="5 13" id="KW-0949">S-adenosyl-L-methionine</keyword>
<feature type="domain" description="Radical SAM core" evidence="16">
    <location>
        <begin position="145"/>
        <end position="375"/>
    </location>
</feature>
<evidence type="ECO:0000256" key="12">
    <source>
        <dbReference type="ARBA" id="ARBA00081141"/>
    </source>
</evidence>
<evidence type="ECO:0000256" key="13">
    <source>
        <dbReference type="HAMAP-Rule" id="MF_01864"/>
    </source>
</evidence>
<reference evidence="17" key="1">
    <citation type="journal article" date="2020" name="mSystems">
        <title>Genome- and Community-Level Interaction Insights into Carbon Utilization and Element Cycling Functions of Hydrothermarchaeota in Hydrothermal Sediment.</title>
        <authorList>
            <person name="Zhou Z."/>
            <person name="Liu Y."/>
            <person name="Xu W."/>
            <person name="Pan J."/>
            <person name="Luo Z.H."/>
            <person name="Li M."/>
        </authorList>
    </citation>
    <scope>NUCLEOTIDE SEQUENCE [LARGE SCALE GENOMIC DNA]</scope>
    <source>
        <strain evidence="17">SpSt-769</strain>
    </source>
</reference>
<dbReference type="InterPro" id="IPR006463">
    <property type="entry name" value="MiaB_methiolase"/>
</dbReference>
<evidence type="ECO:0000256" key="5">
    <source>
        <dbReference type="ARBA" id="ARBA00022691"/>
    </source>
</evidence>
<dbReference type="SFLD" id="SFLDG01061">
    <property type="entry name" value="methylthiotransferase"/>
    <property type="match status" value="1"/>
</dbReference>
<dbReference type="EMBL" id="DTGT01000054">
    <property type="protein sequence ID" value="HGH59975.1"/>
    <property type="molecule type" value="Genomic_DNA"/>
</dbReference>
<keyword evidence="2 13" id="KW-0004">4Fe-4S</keyword>
<comment type="similarity">
    <text evidence="13">Belongs to the methylthiotransferase family. MiaB subfamily.</text>
</comment>
<dbReference type="AlphaFoldDB" id="A0A7C4EVU4"/>